<dbReference type="STRING" id="180163.SAMN02745174_02464"/>
<organism evidence="1 2">
    <name type="scientific">Cetobacterium ceti</name>
    <dbReference type="NCBI Taxonomy" id="180163"/>
    <lineage>
        <taxon>Bacteria</taxon>
        <taxon>Fusobacteriati</taxon>
        <taxon>Fusobacteriota</taxon>
        <taxon>Fusobacteriia</taxon>
        <taxon>Fusobacteriales</taxon>
        <taxon>Fusobacteriaceae</taxon>
        <taxon>Cetobacterium</taxon>
    </lineage>
</organism>
<dbReference type="EMBL" id="FUWX01000033">
    <property type="protein sequence ID" value="SKA07743.1"/>
    <property type="molecule type" value="Genomic_DNA"/>
</dbReference>
<evidence type="ECO:0000313" key="2">
    <source>
        <dbReference type="Proteomes" id="UP000191153"/>
    </source>
</evidence>
<dbReference type="Proteomes" id="UP000191153">
    <property type="component" value="Unassembled WGS sequence"/>
</dbReference>
<sequence length="358" mass="39522">MDYENPVQIKVEAAPTFTLAALNKGLFVTDEGLTEQYISDKKMKVQKKTGLTVNVLTCSTSAEVAAAFGNNSKIFKCIESFLSQKDYPSRNPIIPDFFTILSVKNASQTTKEDVLTGLNQALSNTFYGITHTLADGILAQGDLNPWLNENRKIFFENVTTKTTAENIRSDRYVQIYNAVAEENKAAAYLATVITKGAGSKVDMNILNGCSADVSGGERQNLTKQNINFTEKQTSKEYVVVRTGIATDGTSIDETTAIDCIIYNLIDNMLIAMAEKGFKQDDRGYSELESVLSKVMGEMYQLGLIAKEGASPAFKIFPISQTAAERQLKVIRVKILFRLADWAKTIELTLSRTYGKVNE</sequence>
<protein>
    <recommendedName>
        <fullName evidence="3">Phage tail sheath protein</fullName>
    </recommendedName>
</protein>
<keyword evidence="2" id="KW-1185">Reference proteome</keyword>
<name>A0A1T4QVH6_9FUSO</name>
<accession>A0A1T4QVH6</accession>
<evidence type="ECO:0008006" key="3">
    <source>
        <dbReference type="Google" id="ProtNLM"/>
    </source>
</evidence>
<dbReference type="OrthoDB" id="1684431at2"/>
<dbReference type="AlphaFoldDB" id="A0A1T4QVH6"/>
<proteinExistence type="predicted"/>
<reference evidence="1 2" key="1">
    <citation type="submission" date="2017-02" db="EMBL/GenBank/DDBJ databases">
        <authorList>
            <person name="Peterson S.W."/>
        </authorList>
    </citation>
    <scope>NUCLEOTIDE SEQUENCE [LARGE SCALE GENOMIC DNA]</scope>
    <source>
        <strain evidence="1 2">ATCC 700028</strain>
    </source>
</reference>
<gene>
    <name evidence="1" type="ORF">SAMN02745174_02464</name>
</gene>
<dbReference type="RefSeq" id="WP_078694885.1">
    <property type="nucleotide sequence ID" value="NZ_FUWX01000033.1"/>
</dbReference>
<evidence type="ECO:0000313" key="1">
    <source>
        <dbReference type="EMBL" id="SKA07743.1"/>
    </source>
</evidence>